<keyword evidence="4" id="KW-0507">mRNA processing</keyword>
<reference evidence="6 7" key="1">
    <citation type="submission" date="2018-12" db="EMBL/GenBank/DDBJ databases">
        <authorList>
            <person name="Tiukova I."/>
            <person name="Dainat J."/>
        </authorList>
    </citation>
    <scope>NUCLEOTIDE SEQUENCE [LARGE SCALE GENOMIC DNA]</scope>
</reference>
<dbReference type="InterPro" id="IPR011993">
    <property type="entry name" value="PH-like_dom_sf"/>
</dbReference>
<evidence type="ECO:0000256" key="1">
    <source>
        <dbReference type="ARBA" id="ARBA00004496"/>
    </source>
</evidence>
<evidence type="ECO:0000256" key="5">
    <source>
        <dbReference type="SAM" id="MobiDB-lite"/>
    </source>
</evidence>
<dbReference type="FunCoup" id="A0A448YK05">
    <property type="interactions" value="149"/>
</dbReference>
<dbReference type="GO" id="GO:0000932">
    <property type="term" value="C:P-body"/>
    <property type="evidence" value="ECO:0007669"/>
    <property type="project" value="TreeGrafter"/>
</dbReference>
<dbReference type="GO" id="GO:0000290">
    <property type="term" value="P:deadenylation-dependent decapping of nuclear-transcribed mRNA"/>
    <property type="evidence" value="ECO:0007669"/>
    <property type="project" value="InterPro"/>
</dbReference>
<evidence type="ECO:0000256" key="2">
    <source>
        <dbReference type="ARBA" id="ARBA00008778"/>
    </source>
</evidence>
<comment type="similarity">
    <text evidence="2">Belongs to the DCP1 family.</text>
</comment>
<dbReference type="Proteomes" id="UP000290900">
    <property type="component" value="Unassembled WGS sequence"/>
</dbReference>
<dbReference type="GO" id="GO:0031087">
    <property type="term" value="P:deadenylation-independent decapping of nuclear-transcribed mRNA"/>
    <property type="evidence" value="ECO:0007669"/>
    <property type="project" value="TreeGrafter"/>
</dbReference>
<dbReference type="GO" id="GO:0003729">
    <property type="term" value="F:mRNA binding"/>
    <property type="evidence" value="ECO:0007669"/>
    <property type="project" value="TreeGrafter"/>
</dbReference>
<keyword evidence="3" id="KW-0963">Cytoplasm</keyword>
<dbReference type="OrthoDB" id="440673at2759"/>
<dbReference type="EMBL" id="CAACVR010000011">
    <property type="protein sequence ID" value="VEU21259.1"/>
    <property type="molecule type" value="Genomic_DNA"/>
</dbReference>
<sequence length="176" mass="20509">MPSEVIEAAPQEAENPTGEDQQQALDIYKKALTFNVIAKYDPLINQLIHLSPYCVVYKFSEEGWNKLDYQGPIALYSRNTPDIPEAEQVTVLQLLEKDYYKFGLIILNRAKPENFTIGLLGNKYLIDQEADHGMLIERKEELVIVRDFKGDTFGLWLFDEKDREYLYDFLKYCVEN</sequence>
<dbReference type="CDD" id="cd13182">
    <property type="entry name" value="EVH1-like_Dcp1"/>
    <property type="match status" value="1"/>
</dbReference>
<dbReference type="AlphaFoldDB" id="A0A448YK05"/>
<evidence type="ECO:0000256" key="3">
    <source>
        <dbReference type="ARBA" id="ARBA00022490"/>
    </source>
</evidence>
<accession>A0A448YK05</accession>
<dbReference type="PANTHER" id="PTHR16290:SF0">
    <property type="entry name" value="DECAPPING PROTEIN 1, ISOFORM A"/>
    <property type="match status" value="1"/>
</dbReference>
<dbReference type="Gene3D" id="2.30.29.30">
    <property type="entry name" value="Pleckstrin-homology domain (PH domain)/Phosphotyrosine-binding domain (PTB)"/>
    <property type="match status" value="1"/>
</dbReference>
<evidence type="ECO:0000313" key="7">
    <source>
        <dbReference type="Proteomes" id="UP000290900"/>
    </source>
</evidence>
<feature type="region of interest" description="Disordered" evidence="5">
    <location>
        <begin position="1"/>
        <end position="20"/>
    </location>
</feature>
<evidence type="ECO:0000256" key="4">
    <source>
        <dbReference type="ARBA" id="ARBA00022664"/>
    </source>
</evidence>
<name>A0A448YK05_BRENA</name>
<dbReference type="InterPro" id="IPR010334">
    <property type="entry name" value="Dcp1"/>
</dbReference>
<dbReference type="GO" id="GO:0008047">
    <property type="term" value="F:enzyme activator activity"/>
    <property type="evidence" value="ECO:0007669"/>
    <property type="project" value="InterPro"/>
</dbReference>
<comment type="subcellular location">
    <subcellularLocation>
        <location evidence="1">Cytoplasm</location>
    </subcellularLocation>
</comment>
<dbReference type="GO" id="GO:0006397">
    <property type="term" value="P:mRNA processing"/>
    <property type="evidence" value="ECO:0007669"/>
    <property type="project" value="UniProtKB-KW"/>
</dbReference>
<gene>
    <name evidence="6" type="ORF">BRENAR_LOCUS1994</name>
</gene>
<keyword evidence="7" id="KW-1185">Reference proteome</keyword>
<dbReference type="InParanoid" id="A0A448YK05"/>
<dbReference type="PANTHER" id="PTHR16290">
    <property type="entry name" value="TRANSCRIPTION FACTOR SMIF DECAPPING ENZYME DCP1"/>
    <property type="match status" value="1"/>
</dbReference>
<protein>
    <submittedName>
        <fullName evidence="6">DEKNAAC102185</fullName>
    </submittedName>
</protein>
<dbReference type="STRING" id="13370.A0A448YK05"/>
<evidence type="ECO:0000313" key="6">
    <source>
        <dbReference type="EMBL" id="VEU21259.1"/>
    </source>
</evidence>
<proteinExistence type="inferred from homology"/>
<dbReference type="SUPFAM" id="SSF50729">
    <property type="entry name" value="PH domain-like"/>
    <property type="match status" value="1"/>
</dbReference>
<dbReference type="Pfam" id="PF06058">
    <property type="entry name" value="DCP1"/>
    <property type="match status" value="1"/>
</dbReference>
<organism evidence="6 7">
    <name type="scientific">Brettanomyces naardenensis</name>
    <name type="common">Yeast</name>
    <dbReference type="NCBI Taxonomy" id="13370"/>
    <lineage>
        <taxon>Eukaryota</taxon>
        <taxon>Fungi</taxon>
        <taxon>Dikarya</taxon>
        <taxon>Ascomycota</taxon>
        <taxon>Saccharomycotina</taxon>
        <taxon>Pichiomycetes</taxon>
        <taxon>Pichiales</taxon>
        <taxon>Pichiaceae</taxon>
        <taxon>Brettanomyces</taxon>
    </lineage>
</organism>